<organism evidence="1 2">
    <name type="scientific">Deinococcus depolymerans</name>
    <dbReference type="NCBI Taxonomy" id="392408"/>
    <lineage>
        <taxon>Bacteria</taxon>
        <taxon>Thermotogati</taxon>
        <taxon>Deinococcota</taxon>
        <taxon>Deinococci</taxon>
        <taxon>Deinococcales</taxon>
        <taxon>Deinococcaceae</taxon>
        <taxon>Deinococcus</taxon>
    </lineage>
</organism>
<proteinExistence type="predicted"/>
<protein>
    <submittedName>
        <fullName evidence="1">Uncharacterized protein</fullName>
    </submittedName>
</protein>
<comment type="caution">
    <text evidence="1">The sequence shown here is derived from an EMBL/GenBank/DDBJ whole genome shotgun (WGS) entry which is preliminary data.</text>
</comment>
<dbReference type="EMBL" id="BAAADB010000033">
    <property type="protein sequence ID" value="GAA0523715.1"/>
    <property type="molecule type" value="Genomic_DNA"/>
</dbReference>
<reference evidence="1 2" key="1">
    <citation type="journal article" date="2019" name="Int. J. Syst. Evol. Microbiol.">
        <title>The Global Catalogue of Microorganisms (GCM) 10K type strain sequencing project: providing services to taxonomists for standard genome sequencing and annotation.</title>
        <authorList>
            <consortium name="The Broad Institute Genomics Platform"/>
            <consortium name="The Broad Institute Genome Sequencing Center for Infectious Disease"/>
            <person name="Wu L."/>
            <person name="Ma J."/>
        </authorList>
    </citation>
    <scope>NUCLEOTIDE SEQUENCE [LARGE SCALE GENOMIC DNA]</scope>
    <source>
        <strain evidence="1 2">JCM 14368</strain>
    </source>
</reference>
<sequence>MHLEGQTLVLTPQDLVVRAQHLLRPLTILVQEVCCDQTAAACIRAMNRALLKSQATVECKKRYWRRDEQRAQNAERRAQATSDPMQGLLLVDRQVGGLHLQGVSVDGQEWRVNGTRGSFEALAQHAPVTVLVDLLLAARPFLQNSGGLFKAICTAWPEVGTDARFAPYACTDTRIPFDEAHPDFTWVRDALRAQLARAKPIEKAHMRPLHNRARHVR</sequence>
<keyword evidence="2" id="KW-1185">Reference proteome</keyword>
<dbReference type="Proteomes" id="UP001500191">
    <property type="component" value="Unassembled WGS sequence"/>
</dbReference>
<gene>
    <name evidence="1" type="ORF">GCM10008937_34080</name>
</gene>
<name>A0ABN1CQE9_9DEIO</name>
<evidence type="ECO:0000313" key="2">
    <source>
        <dbReference type="Proteomes" id="UP001500191"/>
    </source>
</evidence>
<accession>A0ABN1CQE9</accession>
<evidence type="ECO:0000313" key="1">
    <source>
        <dbReference type="EMBL" id="GAA0523715.1"/>
    </source>
</evidence>